<evidence type="ECO:0000313" key="2">
    <source>
        <dbReference type="Proteomes" id="UP000597341"/>
    </source>
</evidence>
<dbReference type="RefSeq" id="WP_191280102.1">
    <property type="nucleotide sequence ID" value="NZ_BNAD01000008.1"/>
</dbReference>
<dbReference type="EMBL" id="BNAD01000008">
    <property type="protein sequence ID" value="GHE18189.1"/>
    <property type="molecule type" value="Genomic_DNA"/>
</dbReference>
<evidence type="ECO:0000313" key="1">
    <source>
        <dbReference type="EMBL" id="GHE18189.1"/>
    </source>
</evidence>
<reference evidence="2" key="1">
    <citation type="journal article" date="2019" name="Int. J. Syst. Evol. Microbiol.">
        <title>The Global Catalogue of Microorganisms (GCM) 10K type strain sequencing project: providing services to taxonomists for standard genome sequencing and annotation.</title>
        <authorList>
            <consortium name="The Broad Institute Genomics Platform"/>
            <consortium name="The Broad Institute Genome Sequencing Center for Infectious Disease"/>
            <person name="Wu L."/>
            <person name="Ma J."/>
        </authorList>
    </citation>
    <scope>NUCLEOTIDE SEQUENCE [LARGE SCALE GENOMIC DNA]</scope>
    <source>
        <strain evidence="2">CGMCC 1.12791</strain>
    </source>
</reference>
<sequence length="53" mass="5618">MRHYEAPELHVIGTVVGMTQGQAFHPGSDNLAWVPVFGPLFGGDDYTGPGFGS</sequence>
<comment type="caution">
    <text evidence="1">The sequence shown here is derived from an EMBL/GenBank/DDBJ whole genome shotgun (WGS) entry which is preliminary data.</text>
</comment>
<keyword evidence="2" id="KW-1185">Reference proteome</keyword>
<name>A0ABQ3HNH5_9ACTN</name>
<organism evidence="1 2">
    <name type="scientific">Nocardioides flavus</name>
    <name type="common">ex Wang et al. 2016</name>
    <dbReference type="NCBI Taxonomy" id="2058780"/>
    <lineage>
        <taxon>Bacteria</taxon>
        <taxon>Bacillati</taxon>
        <taxon>Actinomycetota</taxon>
        <taxon>Actinomycetes</taxon>
        <taxon>Propionibacteriales</taxon>
        <taxon>Nocardioidaceae</taxon>
        <taxon>Nocardioides</taxon>
    </lineage>
</organism>
<gene>
    <name evidence="1" type="ORF">GCM10011376_27990</name>
</gene>
<accession>A0ABQ3HNH5</accession>
<evidence type="ECO:0008006" key="3">
    <source>
        <dbReference type="Google" id="ProtNLM"/>
    </source>
</evidence>
<proteinExistence type="predicted"/>
<dbReference type="Proteomes" id="UP000597341">
    <property type="component" value="Unassembled WGS sequence"/>
</dbReference>
<protein>
    <recommendedName>
        <fullName evidence="3">Lasso RiPP family leader peptide-containing protein</fullName>
    </recommendedName>
</protein>